<reference evidence="2" key="1">
    <citation type="submission" date="2021-03" db="EMBL/GenBank/DDBJ databases">
        <authorList>
            <person name="Tagirdzhanova G."/>
        </authorList>
    </citation>
    <scope>NUCLEOTIDE SEQUENCE</scope>
</reference>
<dbReference type="SUPFAM" id="SSF48452">
    <property type="entry name" value="TPR-like"/>
    <property type="match status" value="4"/>
</dbReference>
<dbReference type="PROSITE" id="PS00108">
    <property type="entry name" value="PROTEIN_KINASE_ST"/>
    <property type="match status" value="1"/>
</dbReference>
<dbReference type="OrthoDB" id="5986190at2759"/>
<dbReference type="EMBL" id="CAJPDT010000021">
    <property type="protein sequence ID" value="CAF9918755.1"/>
    <property type="molecule type" value="Genomic_DNA"/>
</dbReference>
<dbReference type="Gene3D" id="1.10.510.10">
    <property type="entry name" value="Transferase(Phosphotransferase) domain 1"/>
    <property type="match status" value="1"/>
</dbReference>
<dbReference type="InterPro" id="IPR011009">
    <property type="entry name" value="Kinase-like_dom_sf"/>
</dbReference>
<dbReference type="InterPro" id="IPR019734">
    <property type="entry name" value="TPR_rpt"/>
</dbReference>
<proteinExistence type="predicted"/>
<dbReference type="AlphaFoldDB" id="A0A8H3IKG0"/>
<dbReference type="SMART" id="SM00028">
    <property type="entry name" value="TPR"/>
    <property type="match status" value="7"/>
</dbReference>
<dbReference type="Pfam" id="PF13374">
    <property type="entry name" value="TPR_10"/>
    <property type="match status" value="2"/>
</dbReference>
<dbReference type="InterPro" id="IPR008271">
    <property type="entry name" value="Ser/Thr_kinase_AS"/>
</dbReference>
<dbReference type="InterPro" id="IPR000719">
    <property type="entry name" value="Prot_kinase_dom"/>
</dbReference>
<dbReference type="InterPro" id="IPR011990">
    <property type="entry name" value="TPR-like_helical_dom_sf"/>
</dbReference>
<sequence length="1182" mass="133576">MATLKASPSRNFDFISCLALIQHLRIDLLPFAWQAALDRVALGGTAEISQSLVSLQLSCAFKRVKASERARWGDGKIFQTIWSEIFVLGQPSIRSHSNIVSLLGVCWEVCSVGKVWPVLVFEKSQHGDLSRFANSSAGIQTTLEDKLSLIVDVLTGVIEMHSRCECALLLPRRNPLTQQAIIHGDIKPENVLIFEDDAGRKRAKVADFGYSTCYAGPDDLISMPRSWPWNAPDCFRRGGARPIEAKKMDVYSVGMLCLWLLFQEFLLEETFSGQIADAADSTETSQACFIKQVLSLGRLKHEGNLLGFIRRQMTTTKGFQNEQMLRLDRFFLASLSPDSKGRTADLADLLECLVQGLSTPFCALEVANRDAASNDEGFEKVAPMMVPLSQVDYRVRANVASCLSTRISNPSQVNEPKFELPKWAAYQLALCYYIGFGVSKDMERALSLLQDAGKDTEQLDSDIDRVREHDSPAFKDGIFKEHVDKGALPIPNLADSYYENWSVELAVLEYKREIEDMRGIFHEAHQITFFLKYHLARLFDRLGDIKASGDIYLELRRSNLDSFGPDVIWTWGSSLSLAENYRGRGYWKLAEELVNEVCESVTRIYGPQHLRVARALAELANVYHSQGRWKDAERLWKTIIDNQSLVFGPRHHTLLVSMGNLAYVFQMQGRWAKARELRLEVLEIEKAVLGPYHKDTLDSSANLAVDETRQGNLREAIQLGKQVVLDKQRLLGDSHPSTLLSIGNLALTLHEQGKWREAEDLYLKALEHGSLDQDHPQMLVFSTNLAAIYQDQCRFREAERLLKETIELSEATFGSKHLQTWERKANLATCFNAQRRWQDAEELGATVVEELKKLIGPEHPNCLASMGSLATTYQNQGRLSEAESLQLHVLATKERLLGGDNPTTLITRSNLASIYSDQGRWTEAEELIVQVQEAGRESLGPEHPLILTSISNQAFIRYKLGLWKEAEDIQSQLLEISIRVLGEQHLDTVRTMVHLANTLSAQDRWEEAADLENRILTVRRAILGAEHLDTLSTMAELAVSYEKQGLWEKTEQLEREVFEKRMRLLGRDHPATQLSQHNLALTYSKRDRFVESEMLFAQSKEDRIRLLGEDHASTLQTMEDLASIRVMLARYEGTVNLMDDAVNLMSRLVVLSKQSLGGDHPKVPYRAGLLEKILTIRTNFQT</sequence>
<dbReference type="PANTHER" id="PTHR46082:SF11">
    <property type="entry name" value="AAA+ ATPASE DOMAIN-CONTAINING PROTEIN-RELATED"/>
    <property type="match status" value="1"/>
</dbReference>
<dbReference type="PROSITE" id="PS50011">
    <property type="entry name" value="PROTEIN_KINASE_DOM"/>
    <property type="match status" value="1"/>
</dbReference>
<dbReference type="InterPro" id="IPR053137">
    <property type="entry name" value="NLR-like"/>
</dbReference>
<organism evidence="2 3">
    <name type="scientific">Imshaugia aleurites</name>
    <dbReference type="NCBI Taxonomy" id="172621"/>
    <lineage>
        <taxon>Eukaryota</taxon>
        <taxon>Fungi</taxon>
        <taxon>Dikarya</taxon>
        <taxon>Ascomycota</taxon>
        <taxon>Pezizomycotina</taxon>
        <taxon>Lecanoromycetes</taxon>
        <taxon>OSLEUM clade</taxon>
        <taxon>Lecanoromycetidae</taxon>
        <taxon>Lecanorales</taxon>
        <taxon>Lecanorineae</taxon>
        <taxon>Parmeliaceae</taxon>
        <taxon>Imshaugia</taxon>
    </lineage>
</organism>
<evidence type="ECO:0000313" key="3">
    <source>
        <dbReference type="Proteomes" id="UP000664534"/>
    </source>
</evidence>
<dbReference type="Gene3D" id="1.25.40.10">
    <property type="entry name" value="Tetratricopeptide repeat domain"/>
    <property type="match status" value="4"/>
</dbReference>
<feature type="domain" description="Protein kinase" evidence="1">
    <location>
        <begin position="34"/>
        <end position="353"/>
    </location>
</feature>
<accession>A0A8H3IKG0</accession>
<name>A0A8H3IKG0_9LECA</name>
<dbReference type="SMART" id="SM00220">
    <property type="entry name" value="S_TKc"/>
    <property type="match status" value="1"/>
</dbReference>
<evidence type="ECO:0000259" key="1">
    <source>
        <dbReference type="PROSITE" id="PS50011"/>
    </source>
</evidence>
<evidence type="ECO:0000313" key="2">
    <source>
        <dbReference type="EMBL" id="CAF9918755.1"/>
    </source>
</evidence>
<dbReference type="Pfam" id="PF13424">
    <property type="entry name" value="TPR_12"/>
    <property type="match status" value="6"/>
</dbReference>
<gene>
    <name evidence="2" type="ORF">IMSHALPRED_004403</name>
</gene>
<dbReference type="SUPFAM" id="SSF56112">
    <property type="entry name" value="Protein kinase-like (PK-like)"/>
    <property type="match status" value="1"/>
</dbReference>
<dbReference type="PANTHER" id="PTHR46082">
    <property type="entry name" value="ATP/GTP-BINDING PROTEIN-RELATED"/>
    <property type="match status" value="1"/>
</dbReference>
<dbReference type="Proteomes" id="UP000664534">
    <property type="component" value="Unassembled WGS sequence"/>
</dbReference>
<keyword evidence="3" id="KW-1185">Reference proteome</keyword>
<dbReference type="Pfam" id="PF00069">
    <property type="entry name" value="Pkinase"/>
    <property type="match status" value="1"/>
</dbReference>
<dbReference type="GO" id="GO:0005524">
    <property type="term" value="F:ATP binding"/>
    <property type="evidence" value="ECO:0007669"/>
    <property type="project" value="InterPro"/>
</dbReference>
<protein>
    <recommendedName>
        <fullName evidence="1">Protein kinase domain-containing protein</fullName>
    </recommendedName>
</protein>
<dbReference type="GO" id="GO:0004672">
    <property type="term" value="F:protein kinase activity"/>
    <property type="evidence" value="ECO:0007669"/>
    <property type="project" value="InterPro"/>
</dbReference>
<comment type="caution">
    <text evidence="2">The sequence shown here is derived from an EMBL/GenBank/DDBJ whole genome shotgun (WGS) entry which is preliminary data.</text>
</comment>